<comment type="caution">
    <text evidence="1">The sequence shown here is derived from an EMBL/GenBank/DDBJ whole genome shotgun (WGS) entry which is preliminary data.</text>
</comment>
<keyword evidence="2" id="KW-1185">Reference proteome</keyword>
<accession>A0ACC1BHI1</accession>
<proteinExistence type="predicted"/>
<organism evidence="1 2">
    <name type="scientific">Pistacia atlantica</name>
    <dbReference type="NCBI Taxonomy" id="434234"/>
    <lineage>
        <taxon>Eukaryota</taxon>
        <taxon>Viridiplantae</taxon>
        <taxon>Streptophyta</taxon>
        <taxon>Embryophyta</taxon>
        <taxon>Tracheophyta</taxon>
        <taxon>Spermatophyta</taxon>
        <taxon>Magnoliopsida</taxon>
        <taxon>eudicotyledons</taxon>
        <taxon>Gunneridae</taxon>
        <taxon>Pentapetalae</taxon>
        <taxon>rosids</taxon>
        <taxon>malvids</taxon>
        <taxon>Sapindales</taxon>
        <taxon>Anacardiaceae</taxon>
        <taxon>Pistacia</taxon>
    </lineage>
</organism>
<reference evidence="2" key="1">
    <citation type="journal article" date="2023" name="G3 (Bethesda)">
        <title>Genome assembly and association tests identify interacting loci associated with vigor, precocity, and sex in interspecific pistachio rootstocks.</title>
        <authorList>
            <person name="Palmer W."/>
            <person name="Jacygrad E."/>
            <person name="Sagayaradj S."/>
            <person name="Cavanaugh K."/>
            <person name="Han R."/>
            <person name="Bertier L."/>
            <person name="Beede B."/>
            <person name="Kafkas S."/>
            <person name="Golino D."/>
            <person name="Preece J."/>
            <person name="Michelmore R."/>
        </authorList>
    </citation>
    <scope>NUCLEOTIDE SEQUENCE [LARGE SCALE GENOMIC DNA]</scope>
</reference>
<dbReference type="Proteomes" id="UP001164250">
    <property type="component" value="Chromosome 4"/>
</dbReference>
<name>A0ACC1BHI1_9ROSI</name>
<evidence type="ECO:0000313" key="2">
    <source>
        <dbReference type="Proteomes" id="UP001164250"/>
    </source>
</evidence>
<gene>
    <name evidence="1" type="ORF">Patl1_21544</name>
</gene>
<protein>
    <submittedName>
        <fullName evidence="1">Uncharacterized protein</fullName>
    </submittedName>
</protein>
<dbReference type="EMBL" id="CM047900">
    <property type="protein sequence ID" value="KAJ0098311.1"/>
    <property type="molecule type" value="Genomic_DNA"/>
</dbReference>
<evidence type="ECO:0000313" key="1">
    <source>
        <dbReference type="EMBL" id="KAJ0098311.1"/>
    </source>
</evidence>
<sequence>MQILKHAKLLSKIPLIGLLFIPPVHVTSVAKVVLTAATDPTFPHGIIDAYGILQHGHRKPT</sequence>